<dbReference type="PIRSF" id="PIRSF005751">
    <property type="entry name" value="Acet_citr_lig"/>
    <property type="match status" value="1"/>
</dbReference>
<dbReference type="SMART" id="SM00764">
    <property type="entry name" value="Citrate_ly_lig"/>
    <property type="match status" value="1"/>
</dbReference>
<dbReference type="SUPFAM" id="SSF52374">
    <property type="entry name" value="Nucleotidylyl transferase"/>
    <property type="match status" value="1"/>
</dbReference>
<evidence type="ECO:0000313" key="6">
    <source>
        <dbReference type="Proteomes" id="UP000184442"/>
    </source>
</evidence>
<dbReference type="Pfam" id="PF08218">
    <property type="entry name" value="Citrate_ly_lig"/>
    <property type="match status" value="1"/>
</dbReference>
<dbReference type="InterPro" id="IPR014729">
    <property type="entry name" value="Rossmann-like_a/b/a_fold"/>
</dbReference>
<dbReference type="EC" id="6.2.1.22" evidence="3"/>
<sequence>MSWEIKRMWIDKNLQQKEAWKEILMTCGIHHEENIDYTVGVYEEGELLATGSLYGNIIKCVAVDPAYQGTGVINSLISHLMDTVFSQGYQSCYVYTKPEAVSSFFHLGFKEIARVEGKLVFGEKAINGFEAYLKRLKECKITGDTIAGIVMNANPFTKGHQHLVETAARENDIVHLFVLTEDLSAFPAAARLQLVREGTSHLKNVYVHETGDYMVSAKTFPSYFLKEDEDVTKVQAQLDAVIFKEYIAPALGITRRYVGEEPFSFATNIYNKAMAEIFQGSLELIVIQRKTVGEQVISATRVRALMAEGKIDELESLVPEGTLRFIKSPAGRQIQERLRQEGR</sequence>
<reference evidence="5" key="1">
    <citation type="submission" date="2016-11" db="EMBL/GenBank/DDBJ databases">
        <authorList>
            <person name="Jaros S."/>
            <person name="Januszkiewicz K."/>
            <person name="Wedrychowicz H."/>
        </authorList>
    </citation>
    <scope>NUCLEOTIDE SEQUENCE [LARGE SCALE GENOMIC DNA]</scope>
    <source>
        <strain evidence="5">DSM 19022</strain>
    </source>
</reference>
<dbReference type="EMBL" id="FQZS01000030">
    <property type="protein sequence ID" value="SHJ32507.1"/>
    <property type="molecule type" value="Genomic_DNA"/>
</dbReference>
<dbReference type="InterPro" id="IPR013166">
    <property type="entry name" value="Citrate_lyase_ligase_C"/>
</dbReference>
<dbReference type="GO" id="GO:0016747">
    <property type="term" value="F:acyltransferase activity, transferring groups other than amino-acyl groups"/>
    <property type="evidence" value="ECO:0007669"/>
    <property type="project" value="InterPro"/>
</dbReference>
<dbReference type="InterPro" id="IPR005216">
    <property type="entry name" value="Citrate_lyase_ligase"/>
</dbReference>
<dbReference type="Proteomes" id="UP000184442">
    <property type="component" value="Unassembled WGS sequence"/>
</dbReference>
<gene>
    <name evidence="5" type="ORF">SAMN02745176_03206</name>
</gene>
<evidence type="ECO:0000256" key="2">
    <source>
        <dbReference type="ARBA" id="ARBA00022840"/>
    </source>
</evidence>
<dbReference type="AlphaFoldDB" id="A0A1M6IDJ5"/>
<dbReference type="Gene3D" id="3.40.630.30">
    <property type="match status" value="1"/>
</dbReference>
<dbReference type="PROSITE" id="PS51186">
    <property type="entry name" value="GNAT"/>
    <property type="match status" value="1"/>
</dbReference>
<dbReference type="Gene3D" id="3.40.50.620">
    <property type="entry name" value="HUPs"/>
    <property type="match status" value="1"/>
</dbReference>
<evidence type="ECO:0000256" key="3">
    <source>
        <dbReference type="PIRNR" id="PIRNR005751"/>
    </source>
</evidence>
<dbReference type="GO" id="GO:0005524">
    <property type="term" value="F:ATP binding"/>
    <property type="evidence" value="ECO:0007669"/>
    <property type="project" value="UniProtKB-UniRule"/>
</dbReference>
<comment type="function">
    <text evidence="3">Acetylation of prosthetic group (2-(5''-phosphoribosyl)-3'-dephosphocoenzyme-A) of the gamma subunit of citrate lyase.</text>
</comment>
<organism evidence="5 6">
    <name type="scientific">Lutispora thermophila DSM 19022</name>
    <dbReference type="NCBI Taxonomy" id="1122184"/>
    <lineage>
        <taxon>Bacteria</taxon>
        <taxon>Bacillati</taxon>
        <taxon>Bacillota</taxon>
        <taxon>Clostridia</taxon>
        <taxon>Lutisporales</taxon>
        <taxon>Lutisporaceae</taxon>
        <taxon>Lutispora</taxon>
    </lineage>
</organism>
<dbReference type="InterPro" id="IPR016181">
    <property type="entry name" value="Acyl_CoA_acyltransferase"/>
</dbReference>
<dbReference type="RefSeq" id="WP_073027506.1">
    <property type="nucleotide sequence ID" value="NZ_FQZS01000030.1"/>
</dbReference>
<name>A0A1M6IDJ5_9FIRM</name>
<keyword evidence="6" id="KW-1185">Reference proteome</keyword>
<evidence type="ECO:0000313" key="5">
    <source>
        <dbReference type="EMBL" id="SHJ32507.1"/>
    </source>
</evidence>
<accession>A0A1M6IDJ5</accession>
<evidence type="ECO:0000259" key="4">
    <source>
        <dbReference type="PROSITE" id="PS51186"/>
    </source>
</evidence>
<dbReference type="GO" id="GO:0016829">
    <property type="term" value="F:lyase activity"/>
    <property type="evidence" value="ECO:0007669"/>
    <property type="project" value="UniProtKB-KW"/>
</dbReference>
<keyword evidence="1 3" id="KW-0547">Nucleotide-binding</keyword>
<evidence type="ECO:0000256" key="1">
    <source>
        <dbReference type="ARBA" id="ARBA00022741"/>
    </source>
</evidence>
<dbReference type="PANTHER" id="PTHR40599:SF1">
    <property type="entry name" value="[CITRATE [PRO-3S]-LYASE] LIGASE"/>
    <property type="match status" value="1"/>
</dbReference>
<dbReference type="Pfam" id="PF00583">
    <property type="entry name" value="Acetyltransf_1"/>
    <property type="match status" value="1"/>
</dbReference>
<dbReference type="PANTHER" id="PTHR40599">
    <property type="entry name" value="[CITRATE [PRO-3S]-LYASE] LIGASE"/>
    <property type="match status" value="1"/>
</dbReference>
<proteinExistence type="predicted"/>
<dbReference type="OrthoDB" id="9779753at2"/>
<feature type="domain" description="N-acetyltransferase" evidence="4">
    <location>
        <begin position="1"/>
        <end position="127"/>
    </location>
</feature>
<dbReference type="SUPFAM" id="SSF55729">
    <property type="entry name" value="Acyl-CoA N-acyltransferases (Nat)"/>
    <property type="match status" value="1"/>
</dbReference>
<protein>
    <recommendedName>
        <fullName evidence="3">[Citrate [pro-3S]-lyase] ligase</fullName>
        <ecNumber evidence="3">6.2.1.22</ecNumber>
    </recommendedName>
</protein>
<keyword evidence="3 5" id="KW-0436">Ligase</keyword>
<dbReference type="STRING" id="1122184.SAMN02745176_03206"/>
<keyword evidence="5" id="KW-0456">Lyase</keyword>
<keyword evidence="2 3" id="KW-0067">ATP-binding</keyword>
<comment type="catalytic activity">
    <reaction evidence="3">
        <text>holo-[citrate lyase ACP] + acetate + ATP = acetyl-[citrate lyase ACP] + AMP + diphosphate</text>
        <dbReference type="Rhea" id="RHEA:23788"/>
        <dbReference type="Rhea" id="RHEA-COMP:10158"/>
        <dbReference type="Rhea" id="RHEA-COMP:13710"/>
        <dbReference type="ChEBI" id="CHEBI:30089"/>
        <dbReference type="ChEBI" id="CHEBI:30616"/>
        <dbReference type="ChEBI" id="CHEBI:33019"/>
        <dbReference type="ChEBI" id="CHEBI:82683"/>
        <dbReference type="ChEBI" id="CHEBI:137976"/>
        <dbReference type="ChEBI" id="CHEBI:456215"/>
        <dbReference type="EC" id="6.2.1.22"/>
    </reaction>
</comment>
<dbReference type="GO" id="GO:0008771">
    <property type="term" value="F:[citrate (pro-3S)-lyase] ligase activity"/>
    <property type="evidence" value="ECO:0007669"/>
    <property type="project" value="UniProtKB-EC"/>
</dbReference>
<dbReference type="InterPro" id="IPR000182">
    <property type="entry name" value="GNAT_dom"/>
</dbReference>
<dbReference type="NCBIfam" id="TIGR00124">
    <property type="entry name" value="cit_ly_ligase"/>
    <property type="match status" value="1"/>
</dbReference>